<dbReference type="InterPro" id="IPR036396">
    <property type="entry name" value="Cyt_P450_sf"/>
</dbReference>
<dbReference type="SUPFAM" id="SSF48264">
    <property type="entry name" value="Cytochrome P450"/>
    <property type="match status" value="1"/>
</dbReference>
<dbReference type="AlphaFoldDB" id="A0A1G4YS83"/>
<evidence type="ECO:0000256" key="5">
    <source>
        <dbReference type="ARBA" id="ARBA00023002"/>
    </source>
</evidence>
<dbReference type="Gene3D" id="1.10.630.10">
    <property type="entry name" value="Cytochrome P450"/>
    <property type="match status" value="1"/>
</dbReference>
<evidence type="ECO:0000256" key="8">
    <source>
        <dbReference type="PIRSR" id="PIRSR602403-1"/>
    </source>
</evidence>
<dbReference type="InterPro" id="IPR001128">
    <property type="entry name" value="Cyt_P450"/>
</dbReference>
<dbReference type="GO" id="GO:0016705">
    <property type="term" value="F:oxidoreductase activity, acting on paired donors, with incorporation or reduction of molecular oxygen"/>
    <property type="evidence" value="ECO:0007669"/>
    <property type="project" value="InterPro"/>
</dbReference>
<organism evidence="10 11">
    <name type="scientific">Klenkia marina</name>
    <dbReference type="NCBI Taxonomy" id="1960309"/>
    <lineage>
        <taxon>Bacteria</taxon>
        <taxon>Bacillati</taxon>
        <taxon>Actinomycetota</taxon>
        <taxon>Actinomycetes</taxon>
        <taxon>Geodermatophilales</taxon>
        <taxon>Geodermatophilaceae</taxon>
        <taxon>Klenkia</taxon>
    </lineage>
</organism>
<dbReference type="PANTHER" id="PTHR24286">
    <property type="entry name" value="CYTOCHROME P450 26"/>
    <property type="match status" value="1"/>
</dbReference>
<comment type="cofactor">
    <cofactor evidence="1 8">
        <name>heme</name>
        <dbReference type="ChEBI" id="CHEBI:30413"/>
    </cofactor>
</comment>
<dbReference type="PRINTS" id="PR00385">
    <property type="entry name" value="P450"/>
</dbReference>
<accession>A0A1G4YS83</accession>
<sequence length="441" mass="48618">MVDVAHDPLAHVPGDRGWPLVGHTLMFLRDARGLTERNRQRYGDVYRSRVLGRDGVTFLTPQATREVFLDPGKVLSSQGGWSNTIGDLFRNGLMLRDFDDHHRHRRVMQQAFSRAALTGYVEAIHDVTDRHLRDLPDGDVDVYVLMKRLTLDIAAEVFVGVSLGAASERVNRAFQDSVAASITPLRVALPGTPWRRGLQGRAELVRVFGDLVAARRREAEPRTDLLSRLAHATTDDGELLPADDVVDHMIFLMLAAHDTTTSTLAVLLWQLALHPAEQDRVAAEVRALDDAPVTPADHGDLVHTTRAMQEALRLSPPVPFSPRRALADVEITGVRVPAGTGVSVSSLALHRHPDWWTRPDAFDPDRFAPGREEHKQHSHLFVPFGGGAHLCIGNHVAEVMVKAIVARLLATRRVTADPRAGVVISPIPIPKPKGPMLLTVR</sequence>
<keyword evidence="6 8" id="KW-0408">Iron</keyword>
<comment type="similarity">
    <text evidence="2 9">Belongs to the cytochrome P450 family.</text>
</comment>
<name>A0A1G4YS83_9ACTN</name>
<evidence type="ECO:0000313" key="10">
    <source>
        <dbReference type="EMBL" id="SCX56322.1"/>
    </source>
</evidence>
<evidence type="ECO:0000256" key="7">
    <source>
        <dbReference type="ARBA" id="ARBA00023033"/>
    </source>
</evidence>
<proteinExistence type="inferred from homology"/>
<keyword evidence="7 9" id="KW-0503">Monooxygenase</keyword>
<dbReference type="STRING" id="1960309.SAMN03159343_3382"/>
<dbReference type="Pfam" id="PF00067">
    <property type="entry name" value="p450"/>
    <property type="match status" value="1"/>
</dbReference>
<feature type="binding site" description="axial binding residue" evidence="8">
    <location>
        <position position="391"/>
    </location>
    <ligand>
        <name>heme</name>
        <dbReference type="ChEBI" id="CHEBI:30413"/>
    </ligand>
    <ligandPart>
        <name>Fe</name>
        <dbReference type="ChEBI" id="CHEBI:18248"/>
    </ligandPart>
</feature>
<dbReference type="PRINTS" id="PR00465">
    <property type="entry name" value="EP450IV"/>
</dbReference>
<reference evidence="11" key="1">
    <citation type="submission" date="2016-10" db="EMBL/GenBank/DDBJ databases">
        <authorList>
            <person name="Varghese N."/>
            <person name="Submissions S."/>
        </authorList>
    </citation>
    <scope>NUCLEOTIDE SEQUENCE [LARGE SCALE GENOMIC DNA]</scope>
    <source>
        <strain evidence="11">DSM 45722</strain>
    </source>
</reference>
<dbReference type="Proteomes" id="UP000198981">
    <property type="component" value="Unassembled WGS sequence"/>
</dbReference>
<evidence type="ECO:0000256" key="9">
    <source>
        <dbReference type="RuleBase" id="RU000461"/>
    </source>
</evidence>
<dbReference type="GO" id="GO:0005506">
    <property type="term" value="F:iron ion binding"/>
    <property type="evidence" value="ECO:0007669"/>
    <property type="project" value="InterPro"/>
</dbReference>
<dbReference type="EMBL" id="FMUH01000006">
    <property type="protein sequence ID" value="SCX56322.1"/>
    <property type="molecule type" value="Genomic_DNA"/>
</dbReference>
<dbReference type="InterPro" id="IPR002403">
    <property type="entry name" value="Cyt_P450_E_grp-IV"/>
</dbReference>
<gene>
    <name evidence="10" type="ORF">SAMN03159343_3382</name>
</gene>
<protein>
    <submittedName>
        <fullName evidence="10">Cytochrome P450</fullName>
    </submittedName>
</protein>
<evidence type="ECO:0000256" key="4">
    <source>
        <dbReference type="ARBA" id="ARBA00022723"/>
    </source>
</evidence>
<dbReference type="InterPro" id="IPR017972">
    <property type="entry name" value="Cyt_P450_CS"/>
</dbReference>
<evidence type="ECO:0000256" key="3">
    <source>
        <dbReference type="ARBA" id="ARBA00022617"/>
    </source>
</evidence>
<dbReference type="GO" id="GO:0020037">
    <property type="term" value="F:heme binding"/>
    <property type="evidence" value="ECO:0007669"/>
    <property type="project" value="InterPro"/>
</dbReference>
<keyword evidence="5 9" id="KW-0560">Oxidoreductase</keyword>
<evidence type="ECO:0000256" key="1">
    <source>
        <dbReference type="ARBA" id="ARBA00001971"/>
    </source>
</evidence>
<evidence type="ECO:0000256" key="2">
    <source>
        <dbReference type="ARBA" id="ARBA00010617"/>
    </source>
</evidence>
<keyword evidence="11" id="KW-1185">Reference proteome</keyword>
<keyword evidence="4 8" id="KW-0479">Metal-binding</keyword>
<dbReference type="GO" id="GO:0004497">
    <property type="term" value="F:monooxygenase activity"/>
    <property type="evidence" value="ECO:0007669"/>
    <property type="project" value="UniProtKB-KW"/>
</dbReference>
<dbReference type="GO" id="GO:0016125">
    <property type="term" value="P:sterol metabolic process"/>
    <property type="evidence" value="ECO:0007669"/>
    <property type="project" value="TreeGrafter"/>
</dbReference>
<keyword evidence="3 8" id="KW-0349">Heme</keyword>
<evidence type="ECO:0000256" key="6">
    <source>
        <dbReference type="ARBA" id="ARBA00023004"/>
    </source>
</evidence>
<dbReference type="PROSITE" id="PS00086">
    <property type="entry name" value="CYTOCHROME_P450"/>
    <property type="match status" value="1"/>
</dbReference>
<evidence type="ECO:0000313" key="11">
    <source>
        <dbReference type="Proteomes" id="UP000198981"/>
    </source>
</evidence>
<dbReference type="PANTHER" id="PTHR24286:SF24">
    <property type="entry name" value="LANOSTEROL 14-ALPHA DEMETHYLASE"/>
    <property type="match status" value="1"/>
</dbReference>